<dbReference type="PIRSF" id="PIRSF000103">
    <property type="entry name" value="HIBADH"/>
    <property type="match status" value="1"/>
</dbReference>
<name>A0A1G7DS89_9ACTN</name>
<dbReference type="InterPro" id="IPR008927">
    <property type="entry name" value="6-PGluconate_DH-like_C_sf"/>
</dbReference>
<dbReference type="InterPro" id="IPR036291">
    <property type="entry name" value="NAD(P)-bd_dom_sf"/>
</dbReference>
<gene>
    <name evidence="6" type="ORF">SAMN05216270_1288</name>
</gene>
<dbReference type="AlphaFoldDB" id="A0A1G7DS89"/>
<proteinExistence type="inferred from homology"/>
<dbReference type="InterPro" id="IPR051265">
    <property type="entry name" value="HIBADH-related_NP60_sf"/>
</dbReference>
<feature type="domain" description="6-phosphogluconate dehydrogenase NADP-binding" evidence="4">
    <location>
        <begin position="33"/>
        <end position="177"/>
    </location>
</feature>
<keyword evidence="2" id="KW-0560">Oxidoreductase</keyword>
<dbReference type="InterPro" id="IPR048666">
    <property type="entry name" value="RedAm-like_C"/>
</dbReference>
<dbReference type="EMBL" id="FNAD01000028">
    <property type="protein sequence ID" value="SDE54343.1"/>
    <property type="molecule type" value="Genomic_DNA"/>
</dbReference>
<comment type="similarity">
    <text evidence="1">Belongs to the HIBADH-related family.</text>
</comment>
<dbReference type="GO" id="GO:0016491">
    <property type="term" value="F:oxidoreductase activity"/>
    <property type="evidence" value="ECO:0007669"/>
    <property type="project" value="UniProtKB-KW"/>
</dbReference>
<dbReference type="SUPFAM" id="SSF51735">
    <property type="entry name" value="NAD(P)-binding Rossmann-fold domains"/>
    <property type="match status" value="1"/>
</dbReference>
<evidence type="ECO:0000256" key="1">
    <source>
        <dbReference type="ARBA" id="ARBA00009080"/>
    </source>
</evidence>
<dbReference type="STRING" id="58114.SAMN05216270_1288"/>
<keyword evidence="7" id="KW-1185">Reference proteome</keyword>
<dbReference type="Proteomes" id="UP000198949">
    <property type="component" value="Unassembled WGS sequence"/>
</dbReference>
<dbReference type="PANTHER" id="PTHR43580">
    <property type="entry name" value="OXIDOREDUCTASE GLYR1-RELATED"/>
    <property type="match status" value="1"/>
</dbReference>
<protein>
    <submittedName>
        <fullName evidence="6">3-hydroxyisobutyrate dehydrogenase</fullName>
    </submittedName>
</protein>
<dbReference type="Pfam" id="PF03446">
    <property type="entry name" value="NAD_binding_2"/>
    <property type="match status" value="1"/>
</dbReference>
<organism evidence="6 7">
    <name type="scientific">Glycomyces harbinensis</name>
    <dbReference type="NCBI Taxonomy" id="58114"/>
    <lineage>
        <taxon>Bacteria</taxon>
        <taxon>Bacillati</taxon>
        <taxon>Actinomycetota</taxon>
        <taxon>Actinomycetes</taxon>
        <taxon>Glycomycetales</taxon>
        <taxon>Glycomycetaceae</taxon>
        <taxon>Glycomyces</taxon>
    </lineage>
</organism>
<dbReference type="InterPro" id="IPR013328">
    <property type="entry name" value="6PGD_dom2"/>
</dbReference>
<dbReference type="PANTHER" id="PTHR43580:SF2">
    <property type="entry name" value="CYTOKINE-LIKE NUCLEAR FACTOR N-PAC"/>
    <property type="match status" value="1"/>
</dbReference>
<evidence type="ECO:0000256" key="2">
    <source>
        <dbReference type="ARBA" id="ARBA00023002"/>
    </source>
</evidence>
<evidence type="ECO:0000313" key="7">
    <source>
        <dbReference type="Proteomes" id="UP000198949"/>
    </source>
</evidence>
<evidence type="ECO:0000259" key="5">
    <source>
        <dbReference type="Pfam" id="PF21761"/>
    </source>
</evidence>
<feature type="region of interest" description="Disordered" evidence="3">
    <location>
        <begin position="1"/>
        <end position="29"/>
    </location>
</feature>
<evidence type="ECO:0000259" key="4">
    <source>
        <dbReference type="Pfam" id="PF03446"/>
    </source>
</evidence>
<dbReference type="GO" id="GO:0050661">
    <property type="term" value="F:NADP binding"/>
    <property type="evidence" value="ECO:0007669"/>
    <property type="project" value="InterPro"/>
</dbReference>
<dbReference type="Pfam" id="PF21761">
    <property type="entry name" value="RedAm-like_C"/>
    <property type="match status" value="1"/>
</dbReference>
<reference evidence="7" key="1">
    <citation type="submission" date="2016-10" db="EMBL/GenBank/DDBJ databases">
        <authorList>
            <person name="Varghese N."/>
            <person name="Submissions S."/>
        </authorList>
    </citation>
    <scope>NUCLEOTIDE SEQUENCE [LARGE SCALE GENOMIC DNA]</scope>
    <source>
        <strain evidence="7">CGMCC 4.3516</strain>
    </source>
</reference>
<dbReference type="SUPFAM" id="SSF48179">
    <property type="entry name" value="6-phosphogluconate dehydrogenase C-terminal domain-like"/>
    <property type="match status" value="1"/>
</dbReference>
<dbReference type="InterPro" id="IPR015815">
    <property type="entry name" value="HIBADH-related"/>
</dbReference>
<dbReference type="Gene3D" id="1.10.1040.10">
    <property type="entry name" value="N-(1-d-carboxylethyl)-l-norvaline Dehydrogenase, domain 2"/>
    <property type="match status" value="1"/>
</dbReference>
<evidence type="ECO:0000313" key="6">
    <source>
        <dbReference type="EMBL" id="SDE54343.1"/>
    </source>
</evidence>
<feature type="domain" description="NADPH-dependent reductive aminase-like C-terminal" evidence="5">
    <location>
        <begin position="187"/>
        <end position="311"/>
    </location>
</feature>
<dbReference type="Gene3D" id="3.40.50.720">
    <property type="entry name" value="NAD(P)-binding Rossmann-like Domain"/>
    <property type="match status" value="1"/>
</dbReference>
<accession>A0A1G7DS89</accession>
<evidence type="ECO:0000256" key="3">
    <source>
        <dbReference type="SAM" id="MobiDB-lite"/>
    </source>
</evidence>
<sequence length="315" mass="33591">MQSLSGPANMDLVSETEKPSLPKGRNMSDKRSVTVIGLGPMGRATVKVLLDAGYDVTVWNRTRPKLDAIAELGAEPADTAAEAVAANDTVLLSLIDYGAMYGVLEQADLTGKTVVNLSSDSPEKARKGAEWVAERGGAFLTGAYMTQSDDLKHATSRLYVSGPENLYEAHRALLEVLVPGLEYLGADYGMAQLYYQAGLAQFHAFLNALEQAVAIIDGAGADVDKYIELASQTADGYRDFTLYFGAAAKQGGWGDVANFKMMHAGAQHVIDAAEEVGVDATLTRTIQGFYQRALEASEKTGSPVPVYRILRGSAA</sequence>
<dbReference type="InterPro" id="IPR006115">
    <property type="entry name" value="6PGDH_NADP-bd"/>
</dbReference>
<feature type="compositionally biased region" description="Basic and acidic residues" evidence="3">
    <location>
        <begin position="15"/>
        <end position="29"/>
    </location>
</feature>